<dbReference type="InterPro" id="IPR022698">
    <property type="entry name" value="OrsD"/>
</dbReference>
<feature type="domain" description="C2H2-type" evidence="1">
    <location>
        <begin position="91"/>
        <end position="112"/>
    </location>
</feature>
<dbReference type="AlphaFoldDB" id="A0AAV9G8M6"/>
<protein>
    <recommendedName>
        <fullName evidence="1">C2H2-type domain-containing protein</fullName>
    </recommendedName>
</protein>
<dbReference type="InterPro" id="IPR013087">
    <property type="entry name" value="Znf_C2H2_type"/>
</dbReference>
<evidence type="ECO:0000313" key="3">
    <source>
        <dbReference type="Proteomes" id="UP001321760"/>
    </source>
</evidence>
<organism evidence="2 3">
    <name type="scientific">Podospora aff. communis PSN243</name>
    <dbReference type="NCBI Taxonomy" id="3040156"/>
    <lineage>
        <taxon>Eukaryota</taxon>
        <taxon>Fungi</taxon>
        <taxon>Dikarya</taxon>
        <taxon>Ascomycota</taxon>
        <taxon>Pezizomycotina</taxon>
        <taxon>Sordariomycetes</taxon>
        <taxon>Sordariomycetidae</taxon>
        <taxon>Sordariales</taxon>
        <taxon>Podosporaceae</taxon>
        <taxon>Podospora</taxon>
    </lineage>
</organism>
<accession>A0AAV9G8M6</accession>
<reference evidence="2" key="2">
    <citation type="submission" date="2023-05" db="EMBL/GenBank/DDBJ databases">
        <authorList>
            <consortium name="Lawrence Berkeley National Laboratory"/>
            <person name="Steindorff A."/>
            <person name="Hensen N."/>
            <person name="Bonometti L."/>
            <person name="Westerberg I."/>
            <person name="Brannstrom I.O."/>
            <person name="Guillou S."/>
            <person name="Cros-Aarteil S."/>
            <person name="Calhoun S."/>
            <person name="Haridas S."/>
            <person name="Kuo A."/>
            <person name="Mondo S."/>
            <person name="Pangilinan J."/>
            <person name="Riley R."/>
            <person name="Labutti K."/>
            <person name="Andreopoulos B."/>
            <person name="Lipzen A."/>
            <person name="Chen C."/>
            <person name="Yanf M."/>
            <person name="Daum C."/>
            <person name="Ng V."/>
            <person name="Clum A."/>
            <person name="Ohm R."/>
            <person name="Martin F."/>
            <person name="Silar P."/>
            <person name="Natvig D."/>
            <person name="Lalanne C."/>
            <person name="Gautier V."/>
            <person name="Ament-Velasquez S.L."/>
            <person name="Kruys A."/>
            <person name="Hutchinson M.I."/>
            <person name="Powell A.J."/>
            <person name="Barry K."/>
            <person name="Miller A.N."/>
            <person name="Grigoriev I.V."/>
            <person name="Debuchy R."/>
            <person name="Gladieux P."/>
            <person name="Thoren M.H."/>
            <person name="Johannesson H."/>
        </authorList>
    </citation>
    <scope>NUCLEOTIDE SEQUENCE</scope>
    <source>
        <strain evidence="2">PSN243</strain>
    </source>
</reference>
<comment type="caution">
    <text evidence="2">The sequence shown here is derived from an EMBL/GenBank/DDBJ whole genome shotgun (WGS) entry which is preliminary data.</text>
</comment>
<keyword evidence="3" id="KW-1185">Reference proteome</keyword>
<sequence length="651" mass="74423">MNITPFIHLPQYPFVICKECQFACIADEVGSHLRKHHNSIHTKVRSEIARVVQEIPGIICNQEQLRAFPYPAASTEPIPFIAPPQTDGLRCDTCSYVVRSRQRIQAHCREKHRWENDWRRGGNVAKRAKQERTVPWTSGIRCQRFFPSRAGSQWFEVGRARAEPAPTHPETVEESPEQRFARIHRAQAHRFDTKRRQIIEVGDDKAEPNRWLRRVGWAQHLQGLNRAKLQGSMERVGEDEAVLQRMCASLERVMNEAQATAAAMAGGHAVLFEINRKKADVKPNRPFDSRMEEDSWGRYKEVIRKLLCFVQRTDQWEEQDQPPHELTAKQADLFDAFAEAAEHSASEAADGAADTAHMATTDRSCLDAMVALFDHQYKHTHYENAIISGLAVMGLREDGGWERPENYTPIYSAVIKVARMLVLYQAVREQQDEIEALRRTMSDDDAKAAATGLFTIVRRKVQRFMTLATDQTEPTPMDWIFEARTYGMKIRFTTTAGPVIDWVGEQISYQRIRFSMSELSDMLHGLVDEMRVVMATLLMIDGDDFGAVPRVAWQQIEDDHSEDQVGYSFLQDDRNGWVGEGEGWVLKQIFQKEARQAAWVSSSSDETAPYRVAAVRQYGQAVERFREGISAWRHIAIGISNRPGTARTWRG</sequence>
<name>A0AAV9G8M6_9PEZI</name>
<evidence type="ECO:0000259" key="1">
    <source>
        <dbReference type="PROSITE" id="PS00028"/>
    </source>
</evidence>
<dbReference type="EMBL" id="MU865980">
    <property type="protein sequence ID" value="KAK4444177.1"/>
    <property type="molecule type" value="Genomic_DNA"/>
</dbReference>
<proteinExistence type="predicted"/>
<evidence type="ECO:0000313" key="2">
    <source>
        <dbReference type="EMBL" id="KAK4444177.1"/>
    </source>
</evidence>
<dbReference type="PROSITE" id="PS00028">
    <property type="entry name" value="ZINC_FINGER_C2H2_1"/>
    <property type="match status" value="1"/>
</dbReference>
<reference evidence="2" key="1">
    <citation type="journal article" date="2023" name="Mol. Phylogenet. Evol.">
        <title>Genome-scale phylogeny and comparative genomics of the fungal order Sordariales.</title>
        <authorList>
            <person name="Hensen N."/>
            <person name="Bonometti L."/>
            <person name="Westerberg I."/>
            <person name="Brannstrom I.O."/>
            <person name="Guillou S."/>
            <person name="Cros-Aarteil S."/>
            <person name="Calhoun S."/>
            <person name="Haridas S."/>
            <person name="Kuo A."/>
            <person name="Mondo S."/>
            <person name="Pangilinan J."/>
            <person name="Riley R."/>
            <person name="LaButti K."/>
            <person name="Andreopoulos B."/>
            <person name="Lipzen A."/>
            <person name="Chen C."/>
            <person name="Yan M."/>
            <person name="Daum C."/>
            <person name="Ng V."/>
            <person name="Clum A."/>
            <person name="Steindorff A."/>
            <person name="Ohm R.A."/>
            <person name="Martin F."/>
            <person name="Silar P."/>
            <person name="Natvig D.O."/>
            <person name="Lalanne C."/>
            <person name="Gautier V."/>
            <person name="Ament-Velasquez S.L."/>
            <person name="Kruys A."/>
            <person name="Hutchinson M.I."/>
            <person name="Powell A.J."/>
            <person name="Barry K."/>
            <person name="Miller A.N."/>
            <person name="Grigoriev I.V."/>
            <person name="Debuchy R."/>
            <person name="Gladieux P."/>
            <person name="Hiltunen Thoren M."/>
            <person name="Johannesson H."/>
        </authorList>
    </citation>
    <scope>NUCLEOTIDE SEQUENCE</scope>
    <source>
        <strain evidence="2">PSN243</strain>
    </source>
</reference>
<dbReference type="Pfam" id="PF12013">
    <property type="entry name" value="OrsD"/>
    <property type="match status" value="1"/>
</dbReference>
<dbReference type="Proteomes" id="UP001321760">
    <property type="component" value="Unassembled WGS sequence"/>
</dbReference>
<gene>
    <name evidence="2" type="ORF">QBC34DRAFT_487938</name>
</gene>